<dbReference type="EMBL" id="QUMS01000001">
    <property type="protein sequence ID" value="REG10223.1"/>
    <property type="molecule type" value="Genomic_DNA"/>
</dbReference>
<dbReference type="InterPro" id="IPR010982">
    <property type="entry name" value="Lambda_DNA-bd_dom_sf"/>
</dbReference>
<evidence type="ECO:0000313" key="5">
    <source>
        <dbReference type="EMBL" id="REG10223.1"/>
    </source>
</evidence>
<dbReference type="InterPro" id="IPR046335">
    <property type="entry name" value="LacI/GalR-like_sensor"/>
</dbReference>
<dbReference type="PANTHER" id="PTHR30146:SF109">
    <property type="entry name" value="HTH-TYPE TRANSCRIPTIONAL REGULATOR GALS"/>
    <property type="match status" value="1"/>
</dbReference>
<dbReference type="Pfam" id="PF13377">
    <property type="entry name" value="Peripla_BP_3"/>
    <property type="match status" value="1"/>
</dbReference>
<dbReference type="Proteomes" id="UP000256388">
    <property type="component" value="Unassembled WGS sequence"/>
</dbReference>
<feature type="domain" description="HTH lacI-type" evidence="4">
    <location>
        <begin position="5"/>
        <end position="61"/>
    </location>
</feature>
<evidence type="ECO:0000256" key="2">
    <source>
        <dbReference type="ARBA" id="ARBA00023125"/>
    </source>
</evidence>
<dbReference type="PROSITE" id="PS50932">
    <property type="entry name" value="HTH_LACI_2"/>
    <property type="match status" value="1"/>
</dbReference>
<gene>
    <name evidence="5" type="ORF">DFR64_0075</name>
</gene>
<dbReference type="CDD" id="cd06267">
    <property type="entry name" value="PBP1_LacI_sugar_binding-like"/>
    <property type="match status" value="1"/>
</dbReference>
<accession>A0A347ZV60</accession>
<dbReference type="AlphaFoldDB" id="A0A347ZV60"/>
<organism evidence="5 6">
    <name type="scientific">Pelolinea submarina</name>
    <dbReference type="NCBI Taxonomy" id="913107"/>
    <lineage>
        <taxon>Bacteria</taxon>
        <taxon>Bacillati</taxon>
        <taxon>Chloroflexota</taxon>
        <taxon>Anaerolineae</taxon>
        <taxon>Anaerolineales</taxon>
        <taxon>Anaerolineaceae</taxon>
        <taxon>Pelolinea</taxon>
    </lineage>
</organism>
<protein>
    <submittedName>
        <fullName evidence="5">LacI family transcriptional regulator</fullName>
    </submittedName>
</protein>
<dbReference type="SUPFAM" id="SSF47413">
    <property type="entry name" value="lambda repressor-like DNA-binding domains"/>
    <property type="match status" value="1"/>
</dbReference>
<name>A0A347ZV60_9CHLR</name>
<dbReference type="RefSeq" id="WP_116223415.1">
    <property type="nucleotide sequence ID" value="NZ_AP018437.1"/>
</dbReference>
<dbReference type="PANTHER" id="PTHR30146">
    <property type="entry name" value="LACI-RELATED TRANSCRIPTIONAL REPRESSOR"/>
    <property type="match status" value="1"/>
</dbReference>
<reference evidence="5 6" key="1">
    <citation type="submission" date="2018-08" db="EMBL/GenBank/DDBJ databases">
        <title>Genomic Encyclopedia of Type Strains, Phase IV (KMG-IV): sequencing the most valuable type-strain genomes for metagenomic binning, comparative biology and taxonomic classification.</title>
        <authorList>
            <person name="Goeker M."/>
        </authorList>
    </citation>
    <scope>NUCLEOTIDE SEQUENCE [LARGE SCALE GENOMIC DNA]</scope>
    <source>
        <strain evidence="5 6">DSM 23923</strain>
    </source>
</reference>
<dbReference type="Pfam" id="PF00356">
    <property type="entry name" value="LacI"/>
    <property type="match status" value="1"/>
</dbReference>
<evidence type="ECO:0000256" key="1">
    <source>
        <dbReference type="ARBA" id="ARBA00023015"/>
    </source>
</evidence>
<evidence type="ECO:0000256" key="3">
    <source>
        <dbReference type="ARBA" id="ARBA00023163"/>
    </source>
</evidence>
<dbReference type="InterPro" id="IPR000843">
    <property type="entry name" value="HTH_LacI"/>
</dbReference>
<dbReference type="InterPro" id="IPR028082">
    <property type="entry name" value="Peripla_BP_I"/>
</dbReference>
<dbReference type="GO" id="GO:0000976">
    <property type="term" value="F:transcription cis-regulatory region binding"/>
    <property type="evidence" value="ECO:0007669"/>
    <property type="project" value="TreeGrafter"/>
</dbReference>
<dbReference type="CDD" id="cd01392">
    <property type="entry name" value="HTH_LacI"/>
    <property type="match status" value="1"/>
</dbReference>
<dbReference type="GO" id="GO:0003700">
    <property type="term" value="F:DNA-binding transcription factor activity"/>
    <property type="evidence" value="ECO:0007669"/>
    <property type="project" value="TreeGrafter"/>
</dbReference>
<keyword evidence="2" id="KW-0238">DNA-binding</keyword>
<dbReference type="Gene3D" id="3.40.50.2300">
    <property type="match status" value="2"/>
</dbReference>
<evidence type="ECO:0000313" key="6">
    <source>
        <dbReference type="Proteomes" id="UP000256388"/>
    </source>
</evidence>
<dbReference type="SUPFAM" id="SSF53822">
    <property type="entry name" value="Periplasmic binding protein-like I"/>
    <property type="match status" value="1"/>
</dbReference>
<keyword evidence="3" id="KW-0804">Transcription</keyword>
<dbReference type="OrthoDB" id="156657at2"/>
<keyword evidence="1" id="KW-0805">Transcription regulation</keyword>
<keyword evidence="6" id="KW-1185">Reference proteome</keyword>
<comment type="caution">
    <text evidence="5">The sequence shown here is derived from an EMBL/GenBank/DDBJ whole genome shotgun (WGS) entry which is preliminary data.</text>
</comment>
<dbReference type="Gene3D" id="1.10.260.40">
    <property type="entry name" value="lambda repressor-like DNA-binding domains"/>
    <property type="match status" value="1"/>
</dbReference>
<proteinExistence type="predicted"/>
<sequence length="344" mass="37975">MIKRITAQDVAKAAGVSPTTVSFVLNNIEGMRISKETRDRVLEVAKSLNYHPDSSAQKMARGKTSVIGLVLRQNPEKAYADLFIQDVMQGISSVIRENGYQLLFIPLPPEDKESSYSKLINERHVDGLIVSGPTEDDYELVDAFREGAKIVLMGKIPGSNIPFIDIDNIKGAEIATSHLVSLGHKDIAIITNAPDNYDSSKDRFEGYRQVLKKNKITLNDEWVFWGDRTPESGYEAMSKLLSRKPLPSAVFIASDTVALGALNACYEKNIRVPDDLAIVGFDDIALSRYVIPPLTTVHLPAYSLGLGAASMLIQQLNDEFIESNEIILQTKLVIRESSGKNIKP</sequence>
<evidence type="ECO:0000259" key="4">
    <source>
        <dbReference type="PROSITE" id="PS50932"/>
    </source>
</evidence>
<dbReference type="SMART" id="SM00354">
    <property type="entry name" value="HTH_LACI"/>
    <property type="match status" value="1"/>
</dbReference>